<feature type="transmembrane region" description="Helical" evidence="7">
    <location>
        <begin position="238"/>
        <end position="258"/>
    </location>
</feature>
<accession>A0ABV6KH33</accession>
<dbReference type="InterPro" id="IPR003593">
    <property type="entry name" value="AAA+_ATPase"/>
</dbReference>
<evidence type="ECO:0000256" key="4">
    <source>
        <dbReference type="ARBA" id="ARBA00022840"/>
    </source>
</evidence>
<dbReference type="PANTHER" id="PTHR43394">
    <property type="entry name" value="ATP-DEPENDENT PERMEASE MDL1, MITOCHONDRIAL"/>
    <property type="match status" value="1"/>
</dbReference>
<evidence type="ECO:0000256" key="3">
    <source>
        <dbReference type="ARBA" id="ARBA00022741"/>
    </source>
</evidence>
<organism evidence="10 11">
    <name type="scientific">Halalkalibacter kiskunsagensis</name>
    <dbReference type="NCBI Taxonomy" id="1548599"/>
    <lineage>
        <taxon>Bacteria</taxon>
        <taxon>Bacillati</taxon>
        <taxon>Bacillota</taxon>
        <taxon>Bacilli</taxon>
        <taxon>Bacillales</taxon>
        <taxon>Bacillaceae</taxon>
        <taxon>Halalkalibacter</taxon>
    </lineage>
</organism>
<dbReference type="Pfam" id="PF00664">
    <property type="entry name" value="ABC_membrane"/>
    <property type="match status" value="1"/>
</dbReference>
<keyword evidence="3" id="KW-0547">Nucleotide-binding</keyword>
<dbReference type="InterPro" id="IPR039421">
    <property type="entry name" value="Type_1_exporter"/>
</dbReference>
<dbReference type="RefSeq" id="WP_335958693.1">
    <property type="nucleotide sequence ID" value="NZ_JAXBLX010000002.1"/>
</dbReference>
<keyword evidence="4 10" id="KW-0067">ATP-binding</keyword>
<dbReference type="GO" id="GO:0005524">
    <property type="term" value="F:ATP binding"/>
    <property type="evidence" value="ECO:0007669"/>
    <property type="project" value="UniProtKB-KW"/>
</dbReference>
<feature type="domain" description="ABC transmembrane type-1" evidence="9">
    <location>
        <begin position="17"/>
        <end position="298"/>
    </location>
</feature>
<reference evidence="10 11" key="1">
    <citation type="submission" date="2024-09" db="EMBL/GenBank/DDBJ databases">
        <authorList>
            <person name="Sun Q."/>
            <person name="Mori K."/>
        </authorList>
    </citation>
    <scope>NUCLEOTIDE SEQUENCE [LARGE SCALE GENOMIC DNA]</scope>
    <source>
        <strain evidence="10 11">NCAIM B.02610</strain>
    </source>
</reference>
<comment type="subcellular location">
    <subcellularLocation>
        <location evidence="1">Cell membrane</location>
        <topology evidence="1">Multi-pass membrane protein</topology>
    </subcellularLocation>
</comment>
<evidence type="ECO:0000256" key="1">
    <source>
        <dbReference type="ARBA" id="ARBA00004651"/>
    </source>
</evidence>
<evidence type="ECO:0000256" key="7">
    <source>
        <dbReference type="SAM" id="Phobius"/>
    </source>
</evidence>
<dbReference type="PROSITE" id="PS00211">
    <property type="entry name" value="ABC_TRANSPORTER_1"/>
    <property type="match status" value="1"/>
</dbReference>
<name>A0ABV6KH33_9BACI</name>
<feature type="transmembrane region" description="Helical" evidence="7">
    <location>
        <begin position="12"/>
        <end position="32"/>
    </location>
</feature>
<dbReference type="InterPro" id="IPR017871">
    <property type="entry name" value="ABC_transporter-like_CS"/>
</dbReference>
<keyword evidence="5 7" id="KW-1133">Transmembrane helix</keyword>
<dbReference type="CDD" id="cd18548">
    <property type="entry name" value="ABC_6TM_Tm287_like"/>
    <property type="match status" value="1"/>
</dbReference>
<keyword evidence="6 7" id="KW-0472">Membrane</keyword>
<dbReference type="Gene3D" id="1.20.1560.10">
    <property type="entry name" value="ABC transporter type 1, transmembrane domain"/>
    <property type="match status" value="1"/>
</dbReference>
<feature type="transmembrane region" description="Helical" evidence="7">
    <location>
        <begin position="278"/>
        <end position="296"/>
    </location>
</feature>
<dbReference type="SMART" id="SM00382">
    <property type="entry name" value="AAA"/>
    <property type="match status" value="1"/>
</dbReference>
<evidence type="ECO:0000256" key="2">
    <source>
        <dbReference type="ARBA" id="ARBA00022692"/>
    </source>
</evidence>
<dbReference type="Proteomes" id="UP001589838">
    <property type="component" value="Unassembled WGS sequence"/>
</dbReference>
<dbReference type="EMBL" id="JBHLUX010000030">
    <property type="protein sequence ID" value="MFC0471136.1"/>
    <property type="molecule type" value="Genomic_DNA"/>
</dbReference>
<keyword evidence="11" id="KW-1185">Reference proteome</keyword>
<feature type="transmembrane region" description="Helical" evidence="7">
    <location>
        <begin position="156"/>
        <end position="174"/>
    </location>
</feature>
<dbReference type="SUPFAM" id="SSF52540">
    <property type="entry name" value="P-loop containing nucleoside triphosphate hydrolases"/>
    <property type="match status" value="1"/>
</dbReference>
<gene>
    <name evidence="10" type="ORF">ACFFHM_11735</name>
</gene>
<keyword evidence="2 7" id="KW-0812">Transmembrane</keyword>
<dbReference type="InterPro" id="IPR011527">
    <property type="entry name" value="ABC1_TM_dom"/>
</dbReference>
<dbReference type="InterPro" id="IPR036640">
    <property type="entry name" value="ABC1_TM_sf"/>
</dbReference>
<evidence type="ECO:0000259" key="9">
    <source>
        <dbReference type="PROSITE" id="PS50929"/>
    </source>
</evidence>
<dbReference type="InterPro" id="IPR003439">
    <property type="entry name" value="ABC_transporter-like_ATP-bd"/>
</dbReference>
<protein>
    <submittedName>
        <fullName evidence="10">ABC transporter ATP-binding protein</fullName>
    </submittedName>
</protein>
<dbReference type="PROSITE" id="PS50893">
    <property type="entry name" value="ABC_TRANSPORTER_2"/>
    <property type="match status" value="1"/>
</dbReference>
<dbReference type="Gene3D" id="3.40.50.300">
    <property type="entry name" value="P-loop containing nucleotide triphosphate hydrolases"/>
    <property type="match status" value="1"/>
</dbReference>
<evidence type="ECO:0000256" key="5">
    <source>
        <dbReference type="ARBA" id="ARBA00022989"/>
    </source>
</evidence>
<evidence type="ECO:0000259" key="8">
    <source>
        <dbReference type="PROSITE" id="PS50893"/>
    </source>
</evidence>
<dbReference type="SUPFAM" id="SSF90123">
    <property type="entry name" value="ABC transporter transmembrane region"/>
    <property type="match status" value="1"/>
</dbReference>
<feature type="transmembrane region" description="Helical" evidence="7">
    <location>
        <begin position="133"/>
        <end position="150"/>
    </location>
</feature>
<evidence type="ECO:0000313" key="11">
    <source>
        <dbReference type="Proteomes" id="UP001589838"/>
    </source>
</evidence>
<evidence type="ECO:0000313" key="10">
    <source>
        <dbReference type="EMBL" id="MFC0471136.1"/>
    </source>
</evidence>
<dbReference type="PANTHER" id="PTHR43394:SF1">
    <property type="entry name" value="ATP-BINDING CASSETTE SUB-FAMILY B MEMBER 10, MITOCHONDRIAL"/>
    <property type="match status" value="1"/>
</dbReference>
<feature type="transmembrane region" description="Helical" evidence="7">
    <location>
        <begin position="52"/>
        <end position="76"/>
    </location>
</feature>
<evidence type="ECO:0000256" key="6">
    <source>
        <dbReference type="ARBA" id="ARBA00023136"/>
    </source>
</evidence>
<feature type="domain" description="ABC transporter" evidence="8">
    <location>
        <begin position="335"/>
        <end position="568"/>
    </location>
</feature>
<proteinExistence type="predicted"/>
<comment type="caution">
    <text evidence="10">The sequence shown here is derived from an EMBL/GenBank/DDBJ whole genome shotgun (WGS) entry which is preliminary data.</text>
</comment>
<dbReference type="Pfam" id="PF00005">
    <property type="entry name" value="ABC_tran"/>
    <property type="match status" value="1"/>
</dbReference>
<sequence>MSKVFSFLKPYKFPVYIALILMLVELTVELIHPLLLAKIIDDGIMQEDFAAIIRWGAIMIGMSLLAFVSGVVNSFYAAHVSQSTGFDLRSGLYKRIQTFSFTQLQRFQTSSLITRMTNDVTQIQNTIFMSLRIMLRAPLLIIGGTIMALFVNAKLALILVFMIPLIVLFLIWMMKKGGSLFSLVQAKLDGVNHVMRENLTAMRLVKVFVRHRYEGNRFKKSNEALMEKTISALRLMEVAMPVLLLFMNVGIMAILWFGSFEVQAGGAQVGEIVAIVNYATRITSALTVFSMIIIVFSRAKASAERIADVLEIDQSERDGEKGGHESAANLDGGSVVFKHVSFHYPNMKTNVINDLSFTVDQGDTLAILGATGSGKSTLFQLIPKLYETSKGDIFLDGQNIKVFEIDDLRKKIGYVPQEVFLFSGTVKENIQWGNDHATLQEVEEAAKHAQIHDLIQSLPNQYETKIGQKGVNLSGGQKQRLSIARALIRKPKLLLLDDSTSALDVKTEARFLQALKNYTCTTLIITQKLSTAMNADKIILLDEGKKAAEGNHEQLLQQSHLYQQIHQSQLREEEFQDV</sequence>
<dbReference type="InterPro" id="IPR027417">
    <property type="entry name" value="P-loop_NTPase"/>
</dbReference>
<dbReference type="PROSITE" id="PS50929">
    <property type="entry name" value="ABC_TM1F"/>
    <property type="match status" value="1"/>
</dbReference>